<dbReference type="EMBL" id="BJHX01000001">
    <property type="protein sequence ID" value="GDY63860.1"/>
    <property type="molecule type" value="Genomic_DNA"/>
</dbReference>
<gene>
    <name evidence="2" type="ORF">SAV14893_032530</name>
</gene>
<reference evidence="2 3" key="1">
    <citation type="submission" date="2019-04" db="EMBL/GenBank/DDBJ databases">
        <title>Draft genome sequences of Streptomyces avermitilis NBRC 14893.</title>
        <authorList>
            <person name="Komaki H."/>
            <person name="Tamura T."/>
            <person name="Hosoyama A."/>
        </authorList>
    </citation>
    <scope>NUCLEOTIDE SEQUENCE [LARGE SCALE GENOMIC DNA]</scope>
    <source>
        <strain evidence="2 3">NBRC 14893</strain>
    </source>
</reference>
<organism evidence="2 3">
    <name type="scientific">Streptomyces avermitilis</name>
    <dbReference type="NCBI Taxonomy" id="33903"/>
    <lineage>
        <taxon>Bacteria</taxon>
        <taxon>Bacillati</taxon>
        <taxon>Actinomycetota</taxon>
        <taxon>Actinomycetes</taxon>
        <taxon>Kitasatosporales</taxon>
        <taxon>Streptomycetaceae</taxon>
        <taxon>Streptomyces</taxon>
    </lineage>
</organism>
<comment type="caution">
    <text evidence="2">The sequence shown here is derived from an EMBL/GenBank/DDBJ whole genome shotgun (WGS) entry which is preliminary data.</text>
</comment>
<evidence type="ECO:0000313" key="2">
    <source>
        <dbReference type="EMBL" id="GDY63860.1"/>
    </source>
</evidence>
<dbReference type="Proteomes" id="UP000302139">
    <property type="component" value="Unassembled WGS sequence"/>
</dbReference>
<feature type="region of interest" description="Disordered" evidence="1">
    <location>
        <begin position="183"/>
        <end position="227"/>
    </location>
</feature>
<dbReference type="AlphaFoldDB" id="A0A4D4LWE4"/>
<accession>A0A4D4LWE4</accession>
<protein>
    <submittedName>
        <fullName evidence="2">Uncharacterized protein</fullName>
    </submittedName>
</protein>
<sequence length="227" mass="22149">MPVAEVEGAVEELLAVGADVEHDGQGAARVDAGGGGVDGELADGDVDAAHAPVADAEDALAVGGDDQVDVVGAEAGGAQGAFDVVGGVHGQVDPTGAPVLVAVALDGRAHGGGVDDGQHLLEVVADQPVEQHLVAVVEGRQVDVLGQVAGLLPELGIGAVGLLVLGEHARRHEADQAQGPALLIGERGSPVEPGVGQDGPSPGRDPQGLVGGVPLGRLVPVGRHGSS</sequence>
<evidence type="ECO:0000313" key="3">
    <source>
        <dbReference type="Proteomes" id="UP000302139"/>
    </source>
</evidence>
<name>A0A4D4LWE4_STRAX</name>
<feature type="compositionally biased region" description="Low complexity" evidence="1">
    <location>
        <begin position="215"/>
        <end position="227"/>
    </location>
</feature>
<proteinExistence type="predicted"/>
<evidence type="ECO:0000256" key="1">
    <source>
        <dbReference type="SAM" id="MobiDB-lite"/>
    </source>
</evidence>